<keyword evidence="5 7" id="KW-0548">Nucleotidyltransferase</keyword>
<dbReference type="HAMAP" id="MF_00108">
    <property type="entry name" value="IspD"/>
    <property type="match status" value="1"/>
</dbReference>
<dbReference type="InterPro" id="IPR034683">
    <property type="entry name" value="IspD/TarI"/>
</dbReference>
<dbReference type="GO" id="GO:0050518">
    <property type="term" value="F:2-C-methyl-D-erythritol 4-phosphate cytidylyltransferase activity"/>
    <property type="evidence" value="ECO:0007669"/>
    <property type="project" value="UniProtKB-EC"/>
</dbReference>
<dbReference type="InterPro" id="IPR001228">
    <property type="entry name" value="IspD"/>
</dbReference>
<dbReference type="InterPro" id="IPR050088">
    <property type="entry name" value="IspD/TarI_cytidylyltransf_bact"/>
</dbReference>
<evidence type="ECO:0000256" key="2">
    <source>
        <dbReference type="ARBA" id="ARBA00004787"/>
    </source>
</evidence>
<comment type="caution">
    <text evidence="8">The sequence shown here is derived from an EMBL/GenBank/DDBJ whole genome shotgun (WGS) entry which is preliminary data.</text>
</comment>
<dbReference type="CDD" id="cd02516">
    <property type="entry name" value="CDP-ME_synthetase"/>
    <property type="match status" value="1"/>
</dbReference>
<evidence type="ECO:0000256" key="6">
    <source>
        <dbReference type="ARBA" id="ARBA00023229"/>
    </source>
</evidence>
<sequence>MKISAVVVAAGRGLRAGGDQPKQWQPLAGRTSTFFALRAFARHPDIGPVVLVLHPDDLEADLAPEMPAVEVVAGGATRSASVRAGLEALEGRADLVLIHDAARPCVSRAVIDGVIAALQSAPAATPALPVVDALWRGEDGQVAGSVTRDGLYRAQTPQGFHLPDILRAHRAHPEGAADDVELARRVGLRVAITPGSEDNLKITLPDDLARADRILRDRDGY</sequence>
<dbReference type="InterPro" id="IPR029044">
    <property type="entry name" value="Nucleotide-diphossugar_trans"/>
</dbReference>
<dbReference type="SUPFAM" id="SSF53448">
    <property type="entry name" value="Nucleotide-diphospho-sugar transferases"/>
    <property type="match status" value="1"/>
</dbReference>
<evidence type="ECO:0000313" key="8">
    <source>
        <dbReference type="EMBL" id="MCV3270929.1"/>
    </source>
</evidence>
<dbReference type="PANTHER" id="PTHR32125">
    <property type="entry name" value="2-C-METHYL-D-ERYTHRITOL 4-PHOSPHATE CYTIDYLYLTRANSFERASE, CHLOROPLASTIC"/>
    <property type="match status" value="1"/>
</dbReference>
<keyword evidence="4 7" id="KW-0808">Transferase</keyword>
<dbReference type="RefSeq" id="WP_263843252.1">
    <property type="nucleotide sequence ID" value="NZ_JALIEB010000003.1"/>
</dbReference>
<dbReference type="PANTHER" id="PTHR32125:SF4">
    <property type="entry name" value="2-C-METHYL-D-ERYTHRITOL 4-PHOSPHATE CYTIDYLYLTRANSFERASE, CHLOROPLASTIC"/>
    <property type="match status" value="1"/>
</dbReference>
<dbReference type="EMBL" id="JALIEB010000003">
    <property type="protein sequence ID" value="MCV3270929.1"/>
    <property type="molecule type" value="Genomic_DNA"/>
</dbReference>
<evidence type="ECO:0000256" key="4">
    <source>
        <dbReference type="ARBA" id="ARBA00022679"/>
    </source>
</evidence>
<feature type="site" description="Transition state stabilizer" evidence="7">
    <location>
        <position position="22"/>
    </location>
</feature>
<dbReference type="Gene3D" id="3.90.550.10">
    <property type="entry name" value="Spore Coat Polysaccharide Biosynthesis Protein SpsA, Chain A"/>
    <property type="match status" value="1"/>
</dbReference>
<dbReference type="InterPro" id="IPR018294">
    <property type="entry name" value="ISPD_synthase_CS"/>
</dbReference>
<evidence type="ECO:0000256" key="1">
    <source>
        <dbReference type="ARBA" id="ARBA00001282"/>
    </source>
</evidence>
<gene>
    <name evidence="7 8" type="primary">ispD</name>
    <name evidence="8" type="ORF">MUB52_05765</name>
</gene>
<feature type="site" description="Positions MEP for the nucleophilic attack" evidence="7">
    <location>
        <position position="201"/>
    </location>
</feature>
<dbReference type="EC" id="2.7.7.60" evidence="7"/>
<keyword evidence="9" id="KW-1185">Reference proteome</keyword>
<dbReference type="NCBIfam" id="TIGR00453">
    <property type="entry name" value="ispD"/>
    <property type="match status" value="1"/>
</dbReference>
<proteinExistence type="inferred from homology"/>
<dbReference type="PROSITE" id="PS01295">
    <property type="entry name" value="ISPD"/>
    <property type="match status" value="1"/>
</dbReference>
<evidence type="ECO:0000256" key="7">
    <source>
        <dbReference type="HAMAP-Rule" id="MF_00108"/>
    </source>
</evidence>
<dbReference type="Pfam" id="PF01128">
    <property type="entry name" value="IspD"/>
    <property type="match status" value="1"/>
</dbReference>
<dbReference type="Proteomes" id="UP001208690">
    <property type="component" value="Unassembled WGS sequence"/>
</dbReference>
<accession>A0ABT3BCP3</accession>
<reference evidence="8 9" key="1">
    <citation type="submission" date="2022-04" db="EMBL/GenBank/DDBJ databases">
        <title>Roseobacter sp. WL0113 is a bacterium isolated from neritic sediment.</title>
        <authorList>
            <person name="Wang L."/>
            <person name="He W."/>
            <person name="Zhang D.-F."/>
        </authorList>
    </citation>
    <scope>NUCLEOTIDE SEQUENCE [LARGE SCALE GENOMIC DNA]</scope>
    <source>
        <strain evidence="8 9">WL0113</strain>
    </source>
</reference>
<comment type="pathway">
    <text evidence="2 7">Isoprenoid biosynthesis; isopentenyl diphosphate biosynthesis via DXP pathway; isopentenyl diphosphate from 1-deoxy-D-xylulose 5-phosphate: step 2/6.</text>
</comment>
<feature type="site" description="Transition state stabilizer" evidence="7">
    <location>
        <position position="15"/>
    </location>
</feature>
<comment type="catalytic activity">
    <reaction evidence="1 7">
        <text>2-C-methyl-D-erythritol 4-phosphate + CTP + H(+) = 4-CDP-2-C-methyl-D-erythritol + diphosphate</text>
        <dbReference type="Rhea" id="RHEA:13429"/>
        <dbReference type="ChEBI" id="CHEBI:15378"/>
        <dbReference type="ChEBI" id="CHEBI:33019"/>
        <dbReference type="ChEBI" id="CHEBI:37563"/>
        <dbReference type="ChEBI" id="CHEBI:57823"/>
        <dbReference type="ChEBI" id="CHEBI:58262"/>
        <dbReference type="EC" id="2.7.7.60"/>
    </reaction>
</comment>
<comment type="similarity">
    <text evidence="3 7">Belongs to the IspD/TarI cytidylyltransferase family. IspD subfamily.</text>
</comment>
<feature type="site" description="Positions MEP for the nucleophilic attack" evidence="7">
    <location>
        <position position="148"/>
    </location>
</feature>
<name>A0ABT3BCP3_9RHOB</name>
<protein>
    <recommendedName>
        <fullName evidence="7">2-C-methyl-D-erythritol 4-phosphate cytidylyltransferase</fullName>
        <ecNumber evidence="7">2.7.7.60</ecNumber>
    </recommendedName>
    <alternativeName>
        <fullName evidence="7">4-diphosphocytidyl-2C-methyl-D-erythritol synthase</fullName>
    </alternativeName>
    <alternativeName>
        <fullName evidence="7">MEP cytidylyltransferase</fullName>
        <shortName evidence="7">MCT</shortName>
    </alternativeName>
</protein>
<evidence type="ECO:0000256" key="3">
    <source>
        <dbReference type="ARBA" id="ARBA00009789"/>
    </source>
</evidence>
<comment type="function">
    <text evidence="7">Catalyzes the formation of 4-diphosphocytidyl-2-C-methyl-D-erythritol from CTP and 2-C-methyl-D-erythritol 4-phosphate (MEP).</text>
</comment>
<evidence type="ECO:0000313" key="9">
    <source>
        <dbReference type="Proteomes" id="UP001208690"/>
    </source>
</evidence>
<keyword evidence="6 7" id="KW-0414">Isoprene biosynthesis</keyword>
<organism evidence="8 9">
    <name type="scientific">Roseobacter sinensis</name>
    <dbReference type="NCBI Taxonomy" id="2931391"/>
    <lineage>
        <taxon>Bacteria</taxon>
        <taxon>Pseudomonadati</taxon>
        <taxon>Pseudomonadota</taxon>
        <taxon>Alphaproteobacteria</taxon>
        <taxon>Rhodobacterales</taxon>
        <taxon>Roseobacteraceae</taxon>
        <taxon>Roseobacter</taxon>
    </lineage>
</organism>
<evidence type="ECO:0000256" key="5">
    <source>
        <dbReference type="ARBA" id="ARBA00022695"/>
    </source>
</evidence>